<accession>A0AC61S4J4</accession>
<dbReference type="EMBL" id="SSTG01000117">
    <property type="protein sequence ID" value="THG45972.1"/>
    <property type="molecule type" value="Genomic_DNA"/>
</dbReference>
<dbReference type="Proteomes" id="UP000305401">
    <property type="component" value="Unassembled WGS sequence"/>
</dbReference>
<sequence>MIQTSDKQKFSYRDTLKSMDTEEHIDLAFYRPIGYMWACMAAKLGIKPNAITIASIFLGIAAGVMFYFTPLWMNITGMLLLIWANSFDSADGQLARMTKQYSRLGRILDGLSGDMWFAAIYIAICLRENATSEFFSAHPWVIWTIAVVTGICHAKQAAMADYYRQFHLYFLKGEQGSELESADALRKKLDEIPAKGNFWKRLVLKVYTNYTVNQEQHTRNMQRLRTQLKASFPNTFASQSFRDEFRRLSLPLMKYTNILSFNWRVIALFTALFLRMPWLYFAFELTVLNILLIYMVIRHERICKKLTEKLRNGEYQN</sequence>
<evidence type="ECO:0000313" key="2">
    <source>
        <dbReference type="Proteomes" id="UP000305401"/>
    </source>
</evidence>
<protein>
    <submittedName>
        <fullName evidence="1">CDP-alcohol phosphatidyltransferase family protein</fullName>
    </submittedName>
</protein>
<comment type="caution">
    <text evidence="1">The sequence shown here is derived from an EMBL/GenBank/DDBJ whole genome shotgun (WGS) entry which is preliminary data.</text>
</comment>
<keyword evidence="2" id="KW-1185">Reference proteome</keyword>
<name>A0AC61S4J4_9BACT</name>
<organism evidence="1 2">
    <name type="scientific">Muribaculum caecicola</name>
    <dbReference type="NCBI Taxonomy" id="3038144"/>
    <lineage>
        <taxon>Bacteria</taxon>
        <taxon>Pseudomonadati</taxon>
        <taxon>Bacteroidota</taxon>
        <taxon>Bacteroidia</taxon>
        <taxon>Bacteroidales</taxon>
        <taxon>Muribaculaceae</taxon>
        <taxon>Muribaculum</taxon>
    </lineage>
</organism>
<evidence type="ECO:0000313" key="1">
    <source>
        <dbReference type="EMBL" id="THG45972.1"/>
    </source>
</evidence>
<gene>
    <name evidence="1" type="ORF">E5990_08580</name>
</gene>
<reference evidence="1" key="1">
    <citation type="submission" date="2019-04" db="EMBL/GenBank/DDBJ databases">
        <title>Microbes associate with the intestines of laboratory mice.</title>
        <authorList>
            <person name="Navarre W."/>
            <person name="Wong E."/>
            <person name="Huang K.C."/>
            <person name="Tropini C."/>
            <person name="Ng K."/>
            <person name="Yu B."/>
        </authorList>
    </citation>
    <scope>NUCLEOTIDE SEQUENCE</scope>
    <source>
        <strain evidence="1">NM86_A22</strain>
    </source>
</reference>
<proteinExistence type="predicted"/>